<keyword evidence="2" id="KW-1003">Cell membrane</keyword>
<dbReference type="RefSeq" id="WP_286264566.1">
    <property type="nucleotide sequence ID" value="NZ_AP028056.1"/>
</dbReference>
<feature type="transmembrane region" description="Helical" evidence="6">
    <location>
        <begin position="22"/>
        <end position="43"/>
    </location>
</feature>
<evidence type="ECO:0000256" key="6">
    <source>
        <dbReference type="SAM" id="Phobius"/>
    </source>
</evidence>
<feature type="transmembrane region" description="Helical" evidence="6">
    <location>
        <begin position="169"/>
        <end position="193"/>
    </location>
</feature>
<dbReference type="AlphaFoldDB" id="A0AAN0KIS5"/>
<evidence type="ECO:0000313" key="7">
    <source>
        <dbReference type="EMBL" id="BEH02700.1"/>
    </source>
</evidence>
<evidence type="ECO:0000256" key="4">
    <source>
        <dbReference type="ARBA" id="ARBA00022989"/>
    </source>
</evidence>
<keyword evidence="5 6" id="KW-0472">Membrane</keyword>
<protein>
    <submittedName>
        <fullName evidence="7">ABC transporter permease</fullName>
    </submittedName>
</protein>
<keyword evidence="3 6" id="KW-0812">Transmembrane</keyword>
<dbReference type="GO" id="GO:0022857">
    <property type="term" value="F:transmembrane transporter activity"/>
    <property type="evidence" value="ECO:0007669"/>
    <property type="project" value="InterPro"/>
</dbReference>
<gene>
    <name evidence="7" type="ORF">brsh051_19810</name>
</gene>
<evidence type="ECO:0000256" key="2">
    <source>
        <dbReference type="ARBA" id="ARBA00022475"/>
    </source>
</evidence>
<accession>A0AAN0KIS5</accession>
<dbReference type="CDD" id="cd06579">
    <property type="entry name" value="TM_PBP1_transp_AraH_like"/>
    <property type="match status" value="1"/>
</dbReference>
<feature type="transmembrane region" description="Helical" evidence="6">
    <location>
        <begin position="80"/>
        <end position="96"/>
    </location>
</feature>
<sequence length="330" mass="34792">MSSTGILSRLKSSASGPAMQQIIALAALVVLYGFFAIFGNHFLSADTFLSMLSSSYYIGFLAIGMTFVIITGGIDLSSGTVMVGAALVGGVAYNVWHFPIALALLMVILTGVVFGVGNGVLIGILGLPPFIATLGMQFVSLGLCAVVAKVQTQTYPSLGTPSGVFKSIIYKWGAVPMGAVWLALFFVIAWFLLTRTKLGRYTYAIGSNEEAVTLSGVQVSYWKVWVYVLNGFFCGLAGVIYAATFSSITPQTGNGQEMYAIAAAVIGGTSLAGGIGSLWGTIIGVFVISVLKTGLLSMQLPVQWQQVLIGVVVILAVLLDVVRTRRLNRT</sequence>
<evidence type="ECO:0000256" key="1">
    <source>
        <dbReference type="ARBA" id="ARBA00004651"/>
    </source>
</evidence>
<evidence type="ECO:0000256" key="3">
    <source>
        <dbReference type="ARBA" id="ARBA00022692"/>
    </source>
</evidence>
<organism evidence="7 8">
    <name type="scientific">Brooklawnia propionicigenes</name>
    <dbReference type="NCBI Taxonomy" id="3041175"/>
    <lineage>
        <taxon>Bacteria</taxon>
        <taxon>Bacillati</taxon>
        <taxon>Actinomycetota</taxon>
        <taxon>Actinomycetes</taxon>
        <taxon>Propionibacteriales</taxon>
        <taxon>Propionibacteriaceae</taxon>
        <taxon>Brooklawnia</taxon>
    </lineage>
</organism>
<evidence type="ECO:0000313" key="8">
    <source>
        <dbReference type="Proteomes" id="UP001431656"/>
    </source>
</evidence>
<dbReference type="PANTHER" id="PTHR32196:SF72">
    <property type="entry name" value="RIBOSE IMPORT PERMEASE PROTEIN RBSC"/>
    <property type="match status" value="1"/>
</dbReference>
<feature type="transmembrane region" description="Helical" evidence="6">
    <location>
        <begin position="303"/>
        <end position="322"/>
    </location>
</feature>
<feature type="transmembrane region" description="Helical" evidence="6">
    <location>
        <begin position="103"/>
        <end position="124"/>
    </location>
</feature>
<reference evidence="7" key="1">
    <citation type="journal article" date="2024" name="Int. J. Syst. Evol. Microbiol.">
        <title>Brooklawnia propionicigenes sp. nov., a facultatively anaerobic, propionate-producing bacterium isolated from a methanogenic reactor treating waste from cattle farms.</title>
        <authorList>
            <person name="Akita Y."/>
            <person name="Ueki A."/>
            <person name="Tonouchi A."/>
            <person name="Sugawara Y."/>
            <person name="Honma S."/>
            <person name="Kaku N."/>
            <person name="Ueki K."/>
        </authorList>
    </citation>
    <scope>NUCLEOTIDE SEQUENCE</scope>
    <source>
        <strain evidence="7">SH051</strain>
    </source>
</reference>
<feature type="transmembrane region" description="Helical" evidence="6">
    <location>
        <begin position="224"/>
        <end position="246"/>
    </location>
</feature>
<feature type="transmembrane region" description="Helical" evidence="6">
    <location>
        <begin position="55"/>
        <end position="74"/>
    </location>
</feature>
<dbReference type="KEGG" id="broo:brsh051_19810"/>
<name>A0AAN0KIS5_9ACTN</name>
<dbReference type="GO" id="GO:0005886">
    <property type="term" value="C:plasma membrane"/>
    <property type="evidence" value="ECO:0007669"/>
    <property type="project" value="UniProtKB-SubCell"/>
</dbReference>
<keyword evidence="8" id="KW-1185">Reference proteome</keyword>
<dbReference type="PANTHER" id="PTHR32196">
    <property type="entry name" value="ABC TRANSPORTER PERMEASE PROTEIN YPHD-RELATED-RELATED"/>
    <property type="match status" value="1"/>
</dbReference>
<comment type="subcellular location">
    <subcellularLocation>
        <location evidence="1">Cell membrane</location>
        <topology evidence="1">Multi-pass membrane protein</topology>
    </subcellularLocation>
</comment>
<dbReference type="EMBL" id="AP028056">
    <property type="protein sequence ID" value="BEH02700.1"/>
    <property type="molecule type" value="Genomic_DNA"/>
</dbReference>
<feature type="transmembrane region" description="Helical" evidence="6">
    <location>
        <begin position="258"/>
        <end position="291"/>
    </location>
</feature>
<dbReference type="Proteomes" id="UP001431656">
    <property type="component" value="Chromosome"/>
</dbReference>
<proteinExistence type="predicted"/>
<evidence type="ECO:0000256" key="5">
    <source>
        <dbReference type="ARBA" id="ARBA00023136"/>
    </source>
</evidence>
<feature type="transmembrane region" description="Helical" evidence="6">
    <location>
        <begin position="130"/>
        <end position="148"/>
    </location>
</feature>
<keyword evidence="4 6" id="KW-1133">Transmembrane helix</keyword>
<dbReference type="Pfam" id="PF02653">
    <property type="entry name" value="BPD_transp_2"/>
    <property type="match status" value="1"/>
</dbReference>
<dbReference type="InterPro" id="IPR001851">
    <property type="entry name" value="ABC_transp_permease"/>
</dbReference>